<dbReference type="EMBL" id="JABAGD010000002">
    <property type="protein sequence ID" value="NMF03376.1"/>
    <property type="molecule type" value="Genomic_DNA"/>
</dbReference>
<comment type="caution">
    <text evidence="9">The sequence shown here is derived from an EMBL/GenBank/DDBJ whole genome shotgun (WGS) entry which is preliminary data.</text>
</comment>
<dbReference type="Gene3D" id="1.20.140.70">
    <property type="entry name" value="Oligopeptidase f, N-terminal domain"/>
    <property type="match status" value="1"/>
</dbReference>
<evidence type="ECO:0000256" key="4">
    <source>
        <dbReference type="ARBA" id="ARBA00022833"/>
    </source>
</evidence>
<feature type="domain" description="Peptidase M3A/M3B catalytic" evidence="7">
    <location>
        <begin position="195"/>
        <end position="575"/>
    </location>
</feature>
<sequence length="591" mass="67911">MELNWSLKEIYPSFDSDEFKQDLNKLTDIIEEINKWALEATKNKDNLVEKLEDYINKFTKVTDLSSRISIFINLSLSVNTKDKNALRYSDILEKKLTNLIGSSVKFERYISSIEGLDEIISKSKLLKEHEFMLKNIVEQSQYLLSDKEESIIANMKNTGSNAWAKLKDNLISTLLVEIEEDNEIKHIPLTMVLNMAYDKDATVRKKAYEAEIKSYRKVEEGVAAALNGIKGEVLTVCDFRGYKSPLEKTLIDSRMSEESLEAMFLAMKESLPVFRKYLRRKGEMLGHKNGLPFYDLYAPVCEADMKFTYEEGTKFVEKNFRTFSDNLGDFARKAIDNHWIDVKPKEGKVGGAFCENLHFNGESRILLNYGDNFGDVVTLAHELGHGFHGECLNNETTLNSDYPMPIAETASTFCETIIKKAAIKNASKNEALAILETEISDCTQVIVDIYSRFLFEKSFFEARKGSSLSVEEIKDLMLDAQREAYGDGLDPDFLHPYMWTWKPHYYDAEYNYYNFPYAFGLLFAKGLYAEYLKKGRAFSKDYEKLLSITGKNKIADVAKVMGIDINDTEFWRNSLKTIEDDIEEFIDLSNR</sequence>
<evidence type="ECO:0000256" key="2">
    <source>
        <dbReference type="ARBA" id="ARBA00022723"/>
    </source>
</evidence>
<dbReference type="Gene3D" id="1.10.1370.20">
    <property type="entry name" value="Oligoendopeptidase f, C-terminal domain"/>
    <property type="match status" value="1"/>
</dbReference>
<dbReference type="InterPro" id="IPR042088">
    <property type="entry name" value="OligoPept_F_C"/>
</dbReference>
<dbReference type="GO" id="GO:0004222">
    <property type="term" value="F:metalloendopeptidase activity"/>
    <property type="evidence" value="ECO:0007669"/>
    <property type="project" value="InterPro"/>
</dbReference>
<dbReference type="SUPFAM" id="SSF55486">
    <property type="entry name" value="Metalloproteases ('zincins'), catalytic domain"/>
    <property type="match status" value="1"/>
</dbReference>
<keyword evidence="2 6" id="KW-0479">Metal-binding</keyword>
<reference evidence="9 10" key="1">
    <citation type="submission" date="2020-04" db="EMBL/GenBank/DDBJ databases">
        <authorList>
            <person name="Hitch T.C.A."/>
            <person name="Wylensek D."/>
            <person name="Clavel T."/>
        </authorList>
    </citation>
    <scope>NUCLEOTIDE SEQUENCE [LARGE SCALE GENOMIC DNA]</scope>
    <source>
        <strain evidence="9 10">WB01_NA02</strain>
    </source>
</reference>
<evidence type="ECO:0000256" key="1">
    <source>
        <dbReference type="ARBA" id="ARBA00022670"/>
    </source>
</evidence>
<dbReference type="Proteomes" id="UP000587880">
    <property type="component" value="Unassembled WGS sequence"/>
</dbReference>
<keyword evidence="4 6" id="KW-0862">Zinc</keyword>
<evidence type="ECO:0000256" key="3">
    <source>
        <dbReference type="ARBA" id="ARBA00022801"/>
    </source>
</evidence>
<keyword evidence="1 6" id="KW-0645">Protease</keyword>
<evidence type="ECO:0000256" key="5">
    <source>
        <dbReference type="ARBA" id="ARBA00023049"/>
    </source>
</evidence>
<dbReference type="InterPro" id="IPR034006">
    <property type="entry name" value="M3B_PepF_2"/>
</dbReference>
<dbReference type="AlphaFoldDB" id="A0A7X9XMY7"/>
<dbReference type="PANTHER" id="PTHR34217">
    <property type="entry name" value="METAL-DEPENDENT CARBOXYPEPTIDASE"/>
    <property type="match status" value="1"/>
</dbReference>
<comment type="similarity">
    <text evidence="6">Belongs to the peptidase M3 family.</text>
</comment>
<evidence type="ECO:0000256" key="6">
    <source>
        <dbReference type="RuleBase" id="RU003435"/>
    </source>
</evidence>
<dbReference type="RefSeq" id="WP_168980867.1">
    <property type="nucleotide sequence ID" value="NZ_JABAGD010000002.1"/>
</dbReference>
<dbReference type="Pfam" id="PF01432">
    <property type="entry name" value="Peptidase_M3"/>
    <property type="match status" value="1"/>
</dbReference>
<gene>
    <name evidence="9" type="ORF">HF849_01225</name>
</gene>
<proteinExistence type="inferred from homology"/>
<protein>
    <submittedName>
        <fullName evidence="9">M3 family oligoendopeptidase</fullName>
    </submittedName>
</protein>
<dbReference type="InterPro" id="IPR011977">
    <property type="entry name" value="Pept_M3B_clade3"/>
</dbReference>
<evidence type="ECO:0000313" key="10">
    <source>
        <dbReference type="Proteomes" id="UP000587880"/>
    </source>
</evidence>
<dbReference type="InterPro" id="IPR001333">
    <property type="entry name" value="Peptidase_M32_Taq"/>
</dbReference>
<dbReference type="InterPro" id="IPR013647">
    <property type="entry name" value="OligopepF_N_dom"/>
</dbReference>
<keyword evidence="3 6" id="KW-0378">Hydrolase</keyword>
<dbReference type="InterPro" id="IPR001567">
    <property type="entry name" value="Pept_M3A_M3B_dom"/>
</dbReference>
<organism evidence="9 10">
    <name type="scientific">Clostridium beijerinckii</name>
    <name type="common">Clostridium MP</name>
    <dbReference type="NCBI Taxonomy" id="1520"/>
    <lineage>
        <taxon>Bacteria</taxon>
        <taxon>Bacillati</taxon>
        <taxon>Bacillota</taxon>
        <taxon>Clostridia</taxon>
        <taxon>Eubacteriales</taxon>
        <taxon>Clostridiaceae</taxon>
        <taxon>Clostridium</taxon>
    </lineage>
</organism>
<accession>A0A7X9XMY7</accession>
<keyword evidence="5 6" id="KW-0482">Metalloprotease</keyword>
<evidence type="ECO:0000259" key="8">
    <source>
        <dbReference type="Pfam" id="PF08439"/>
    </source>
</evidence>
<evidence type="ECO:0000259" key="7">
    <source>
        <dbReference type="Pfam" id="PF01432"/>
    </source>
</evidence>
<dbReference type="GO" id="GO:0006508">
    <property type="term" value="P:proteolysis"/>
    <property type="evidence" value="ECO:0007669"/>
    <property type="project" value="UniProtKB-KW"/>
</dbReference>
<dbReference type="Pfam" id="PF08439">
    <property type="entry name" value="Peptidase_M3_N"/>
    <property type="match status" value="1"/>
</dbReference>
<comment type="cofactor">
    <cofactor evidence="6">
        <name>Zn(2+)</name>
        <dbReference type="ChEBI" id="CHEBI:29105"/>
    </cofactor>
    <text evidence="6">Binds 1 zinc ion.</text>
</comment>
<dbReference type="GO" id="GO:0046872">
    <property type="term" value="F:metal ion binding"/>
    <property type="evidence" value="ECO:0007669"/>
    <property type="project" value="UniProtKB-UniRule"/>
</dbReference>
<dbReference type="PANTHER" id="PTHR34217:SF1">
    <property type="entry name" value="CARBOXYPEPTIDASE 1"/>
    <property type="match status" value="1"/>
</dbReference>
<dbReference type="GO" id="GO:0004181">
    <property type="term" value="F:metallocarboxypeptidase activity"/>
    <property type="evidence" value="ECO:0007669"/>
    <property type="project" value="InterPro"/>
</dbReference>
<dbReference type="NCBIfam" id="TIGR02290">
    <property type="entry name" value="M3_fam_3"/>
    <property type="match status" value="1"/>
</dbReference>
<feature type="domain" description="Oligopeptidase F N-terminal" evidence="8">
    <location>
        <begin position="115"/>
        <end position="173"/>
    </location>
</feature>
<evidence type="ECO:0000313" key="9">
    <source>
        <dbReference type="EMBL" id="NMF03376.1"/>
    </source>
</evidence>
<dbReference type="CDD" id="cd09607">
    <property type="entry name" value="M3B_PepF"/>
    <property type="match status" value="1"/>
</dbReference>
<name>A0A7X9XMY7_CLOBE</name>